<accession>A0A6J7X3K5</accession>
<name>A0A6J7X3K5_9CAUD</name>
<gene>
    <name evidence="1" type="ORF">UFOVP368_38</name>
</gene>
<sequence length="57" mass="6188">MSAAEIALKPCPFCNGAARVAWYDGFPSVRCDVCNCGTGMYESGDPNDAVKDWNRRA</sequence>
<protein>
    <submittedName>
        <fullName evidence="1">Restriction alleviation protein Lar</fullName>
    </submittedName>
</protein>
<dbReference type="Pfam" id="PF14354">
    <property type="entry name" value="Lar_restr_allev"/>
    <property type="match status" value="1"/>
</dbReference>
<organism evidence="1">
    <name type="scientific">uncultured Caudovirales phage</name>
    <dbReference type="NCBI Taxonomy" id="2100421"/>
    <lineage>
        <taxon>Viruses</taxon>
        <taxon>Duplodnaviria</taxon>
        <taxon>Heunggongvirae</taxon>
        <taxon>Uroviricota</taxon>
        <taxon>Caudoviricetes</taxon>
        <taxon>Peduoviridae</taxon>
        <taxon>Maltschvirus</taxon>
        <taxon>Maltschvirus maltsch</taxon>
    </lineage>
</organism>
<proteinExistence type="predicted"/>
<evidence type="ECO:0000313" key="1">
    <source>
        <dbReference type="EMBL" id="CAB5222854.1"/>
    </source>
</evidence>
<dbReference type="EMBL" id="LR798303">
    <property type="protein sequence ID" value="CAB5222854.1"/>
    <property type="molecule type" value="Genomic_DNA"/>
</dbReference>
<reference evidence="1" key="1">
    <citation type="submission" date="2020-05" db="EMBL/GenBank/DDBJ databases">
        <authorList>
            <person name="Chiriac C."/>
            <person name="Salcher M."/>
            <person name="Ghai R."/>
            <person name="Kavagutti S V."/>
        </authorList>
    </citation>
    <scope>NUCLEOTIDE SEQUENCE</scope>
</reference>